<accession>A0A0D3H616</accession>
<dbReference type="HOGENOM" id="CLU_1770903_0_0_1"/>
<evidence type="ECO:0000313" key="1">
    <source>
        <dbReference type="EnsemblPlants" id="OBART09G07690.1"/>
    </source>
</evidence>
<name>A0A0D3H616_9ORYZ</name>
<keyword evidence="2" id="KW-1185">Reference proteome</keyword>
<dbReference type="AlphaFoldDB" id="A0A0D3H616"/>
<reference evidence="1" key="2">
    <citation type="submission" date="2015-03" db="UniProtKB">
        <authorList>
            <consortium name="EnsemblPlants"/>
        </authorList>
    </citation>
    <scope>IDENTIFICATION</scope>
</reference>
<dbReference type="PaxDb" id="65489-OBART09G07690.1"/>
<protein>
    <submittedName>
        <fullName evidence="1">Uncharacterized protein</fullName>
    </submittedName>
</protein>
<reference evidence="1" key="1">
    <citation type="journal article" date="2009" name="Rice">
        <title>De Novo Next Generation Sequencing of Plant Genomes.</title>
        <authorList>
            <person name="Rounsley S."/>
            <person name="Marri P.R."/>
            <person name="Yu Y."/>
            <person name="He R."/>
            <person name="Sisneros N."/>
            <person name="Goicoechea J.L."/>
            <person name="Lee S.J."/>
            <person name="Angelova A."/>
            <person name="Kudrna D."/>
            <person name="Luo M."/>
            <person name="Affourtit J."/>
            <person name="Desany B."/>
            <person name="Knight J."/>
            <person name="Niazi F."/>
            <person name="Egholm M."/>
            <person name="Wing R.A."/>
        </authorList>
    </citation>
    <scope>NUCLEOTIDE SEQUENCE [LARGE SCALE GENOMIC DNA]</scope>
    <source>
        <strain evidence="1">cv. IRGC 105608</strain>
    </source>
</reference>
<proteinExistence type="predicted"/>
<dbReference type="Gramene" id="OBART09G07690.1">
    <property type="protein sequence ID" value="OBART09G07690.1"/>
    <property type="gene ID" value="OBART09G07690"/>
</dbReference>
<evidence type="ECO:0000313" key="2">
    <source>
        <dbReference type="Proteomes" id="UP000026960"/>
    </source>
</evidence>
<dbReference type="Proteomes" id="UP000026960">
    <property type="component" value="Chromosome 9"/>
</dbReference>
<organism evidence="1">
    <name type="scientific">Oryza barthii</name>
    <dbReference type="NCBI Taxonomy" id="65489"/>
    <lineage>
        <taxon>Eukaryota</taxon>
        <taxon>Viridiplantae</taxon>
        <taxon>Streptophyta</taxon>
        <taxon>Embryophyta</taxon>
        <taxon>Tracheophyta</taxon>
        <taxon>Spermatophyta</taxon>
        <taxon>Magnoliopsida</taxon>
        <taxon>Liliopsida</taxon>
        <taxon>Poales</taxon>
        <taxon>Poaceae</taxon>
        <taxon>BOP clade</taxon>
        <taxon>Oryzoideae</taxon>
        <taxon>Oryzeae</taxon>
        <taxon>Oryzinae</taxon>
        <taxon>Oryza</taxon>
    </lineage>
</organism>
<dbReference type="EnsemblPlants" id="OBART09G07690.1">
    <property type="protein sequence ID" value="OBART09G07690.1"/>
    <property type="gene ID" value="OBART09G07690"/>
</dbReference>
<sequence length="147" mass="15534">MAGGDRRRRRTEGVVAPPRLGAERRLLPCLFLLGALFGLASAATRPWQDIRCQFIPSGCVGKRKAAVIITNDGGETLIGTIFPAAVQGNTVDVAVVNAGGDDGIVQRDVSGSARAADGLSVSAQFPGPGNYFDTWKRYTLVICMSLK</sequence>